<proteinExistence type="predicted"/>
<comment type="caution">
    <text evidence="1">The sequence shown here is derived from an EMBL/GenBank/DDBJ whole genome shotgun (WGS) entry which is preliminary data.</text>
</comment>
<sequence>MQASAIGAAVLSLAADVTEATHGAIERETGKSSKSHGILDPEDADLERVERDAKKIRQLQTKIQDYQHFLGAIAEVEQQSKKGLHGFINRKWVHGLEIPNLFNKQHLLNDLAIVFDPFQCEFAVLNRVMLYQDDYDEIDLPYYNFPFDVITIFGDTVEDCQQMSGAKTESRWKYMAKARSKPYKRGEKSAREQVYTYPLVGLGKTVILQRLFHKISTLHILKTKPSRWQNEAYELHGSIRTPKPNHEEAGSNKYHTEEGEKGLALRCVAVRMMRNVLLTGEMTKPTQSPEDFGIIANQAPKHVPRELLNKSLLGHREKRSEGLYYEALEVLAELIASDEEVQGAAHHLLDVVKKRETPVTRGILKPDEHPSTPDSQIALELRYASQRGMAAIVENLLASPRHKDNFSWCRDIDQNSNAGYTCLSLAASEGHVEVVKKLLKYPLDLSLRNHHGRTALSLAAGNDHSDTVKVLVKHEPESGPPVDVNAEDWSGRTPLSWAVTIPCRDDCSVVESLLAHGASPRAPDKTGRTPLSWAAQFGDEKAVLMLLKHSAKPDPPDTVNGRTPLWWAAGSGHSEIVDHLRKAGAQLDTSDKFGRTPLSWAAANGHTTVVNFLLKNTGVTVDSRDTKYGRTPISWAAEAGYDVIVEALIEGGADPNIPSFPQGSALIGRPPLSFAAAQGHLEVVKCLLARRAVVDPPYGQTSAEASKQAATSSEGSHLGSSTDRIFARAPLSWAAGNGYDKVVGALIDAGSNLNIADTFGRTALWYAARNGHGPVVVLLLDKGADPLIKDFKGASASDQGYLMEHIDVVKAMQEQEARAVSPLREQPLSNINLIYSLARRARWARRTRDQEQDLEHGPE</sequence>
<dbReference type="EMBL" id="JAPDGR010000170">
    <property type="protein sequence ID" value="KAJ2994490.1"/>
    <property type="molecule type" value="Genomic_DNA"/>
</dbReference>
<accession>A0ACC1PMA0</accession>
<reference evidence="1" key="1">
    <citation type="submission" date="2022-10" db="EMBL/GenBank/DDBJ databases">
        <title>Genome Sequence of Xylaria curta.</title>
        <authorList>
            <person name="Buettner E."/>
        </authorList>
    </citation>
    <scope>NUCLEOTIDE SEQUENCE</scope>
    <source>
        <strain evidence="1">Babe10</strain>
    </source>
</reference>
<evidence type="ECO:0000313" key="1">
    <source>
        <dbReference type="EMBL" id="KAJ2994490.1"/>
    </source>
</evidence>
<evidence type="ECO:0000313" key="2">
    <source>
        <dbReference type="Proteomes" id="UP001143856"/>
    </source>
</evidence>
<keyword evidence="2" id="KW-1185">Reference proteome</keyword>
<dbReference type="Proteomes" id="UP001143856">
    <property type="component" value="Unassembled WGS sequence"/>
</dbReference>
<organism evidence="1 2">
    <name type="scientific">Xylaria curta</name>
    <dbReference type="NCBI Taxonomy" id="42375"/>
    <lineage>
        <taxon>Eukaryota</taxon>
        <taxon>Fungi</taxon>
        <taxon>Dikarya</taxon>
        <taxon>Ascomycota</taxon>
        <taxon>Pezizomycotina</taxon>
        <taxon>Sordariomycetes</taxon>
        <taxon>Xylariomycetidae</taxon>
        <taxon>Xylariales</taxon>
        <taxon>Xylariaceae</taxon>
        <taxon>Xylaria</taxon>
    </lineage>
</organism>
<gene>
    <name evidence="1" type="ORF">NUW58_g1545</name>
</gene>
<protein>
    <submittedName>
        <fullName evidence="1">Uncharacterized protein</fullName>
    </submittedName>
</protein>
<name>A0ACC1PMA0_9PEZI</name>